<evidence type="ECO:0008006" key="3">
    <source>
        <dbReference type="Google" id="ProtNLM"/>
    </source>
</evidence>
<evidence type="ECO:0000313" key="2">
    <source>
        <dbReference type="Proteomes" id="UP001595075"/>
    </source>
</evidence>
<name>A0ABR4CUH4_9HELO</name>
<keyword evidence="2" id="KW-1185">Reference proteome</keyword>
<reference evidence="1 2" key="1">
    <citation type="journal article" date="2024" name="Commun. Biol.">
        <title>Comparative genomic analysis of thermophilic fungi reveals convergent evolutionary adaptations and gene losses.</title>
        <authorList>
            <person name="Steindorff A.S."/>
            <person name="Aguilar-Pontes M.V."/>
            <person name="Robinson A.J."/>
            <person name="Andreopoulos B."/>
            <person name="LaButti K."/>
            <person name="Kuo A."/>
            <person name="Mondo S."/>
            <person name="Riley R."/>
            <person name="Otillar R."/>
            <person name="Haridas S."/>
            <person name="Lipzen A."/>
            <person name="Grimwood J."/>
            <person name="Schmutz J."/>
            <person name="Clum A."/>
            <person name="Reid I.D."/>
            <person name="Moisan M.C."/>
            <person name="Butler G."/>
            <person name="Nguyen T.T.M."/>
            <person name="Dewar K."/>
            <person name="Conant G."/>
            <person name="Drula E."/>
            <person name="Henrissat B."/>
            <person name="Hansel C."/>
            <person name="Singer S."/>
            <person name="Hutchinson M.I."/>
            <person name="de Vries R.P."/>
            <person name="Natvig D.O."/>
            <person name="Powell A.J."/>
            <person name="Tsang A."/>
            <person name="Grigoriev I.V."/>
        </authorList>
    </citation>
    <scope>NUCLEOTIDE SEQUENCE [LARGE SCALE GENOMIC DNA]</scope>
    <source>
        <strain evidence="1 2">CBS 494.80</strain>
    </source>
</reference>
<dbReference type="Proteomes" id="UP001595075">
    <property type="component" value="Unassembled WGS sequence"/>
</dbReference>
<evidence type="ECO:0000313" key="1">
    <source>
        <dbReference type="EMBL" id="KAL2073495.1"/>
    </source>
</evidence>
<comment type="caution">
    <text evidence="1">The sequence shown here is derived from an EMBL/GenBank/DDBJ whole genome shotgun (WGS) entry which is preliminary data.</text>
</comment>
<sequence length="296" mass="33674">MANLYDRQPEDDNTMYLYRNCNHEHIGPIGDLPTVPAESFQQRYILEPRLCPSCTYCAHYYQSDRWLHYGCKHAFLPGPYPNLEPSRDGEFPADLRVQDLSEDGPEPNVNVLHPRFCLPCLNSRQATLRALKEEDVVVLGIEEGGVDVRGWTRAEQLAYARGCRDGRVLAEETDFRWGNEGIMEIVLKEPNPYESVGDAVTTDLEDPLMNALANQLLSVDLRGEFNSVDALANALSIANVDDPQYPVIRTLHWRYQEGKTQGLYAQWRLENGYLSLIDDYLRVGGMEMVLNIPIKP</sequence>
<proteinExistence type="predicted"/>
<protein>
    <recommendedName>
        <fullName evidence="3">C2H2-type domain-containing protein</fullName>
    </recommendedName>
</protein>
<gene>
    <name evidence="1" type="ORF">VTL71DRAFT_10821</name>
</gene>
<accession>A0ABR4CUH4</accession>
<dbReference type="EMBL" id="JAZHXI010000003">
    <property type="protein sequence ID" value="KAL2073495.1"/>
    <property type="molecule type" value="Genomic_DNA"/>
</dbReference>
<organism evidence="1 2">
    <name type="scientific">Oculimacula yallundae</name>
    <dbReference type="NCBI Taxonomy" id="86028"/>
    <lineage>
        <taxon>Eukaryota</taxon>
        <taxon>Fungi</taxon>
        <taxon>Dikarya</taxon>
        <taxon>Ascomycota</taxon>
        <taxon>Pezizomycotina</taxon>
        <taxon>Leotiomycetes</taxon>
        <taxon>Helotiales</taxon>
        <taxon>Ploettnerulaceae</taxon>
        <taxon>Oculimacula</taxon>
    </lineage>
</organism>